<reference evidence="2" key="2">
    <citation type="submission" date="2025-09" db="UniProtKB">
        <authorList>
            <consortium name="Ensembl"/>
        </authorList>
    </citation>
    <scope>IDENTIFICATION</scope>
</reference>
<accession>A0A8C0GTL8</accession>
<feature type="signal peptide" evidence="1">
    <location>
        <begin position="1"/>
        <end position="20"/>
    </location>
</feature>
<evidence type="ECO:0000313" key="3">
    <source>
        <dbReference type="Proteomes" id="UP000694404"/>
    </source>
</evidence>
<dbReference type="Proteomes" id="UP000694404">
    <property type="component" value="Unplaced"/>
</dbReference>
<feature type="chain" id="PRO_5034065509" description="Reverse transcriptase domain-containing protein" evidence="1">
    <location>
        <begin position="21"/>
        <end position="273"/>
    </location>
</feature>
<dbReference type="PANTHER" id="PTHR31635">
    <property type="entry name" value="REVERSE TRANSCRIPTASE DOMAIN-CONTAINING PROTEIN-RELATED"/>
    <property type="match status" value="1"/>
</dbReference>
<dbReference type="GeneTree" id="ENSGT01120000274421"/>
<name>A0A8C0GTL8_CHEAB</name>
<dbReference type="AlphaFoldDB" id="A0A8C0GTL8"/>
<dbReference type="Ensembl" id="ENSCABT00000013344.1">
    <property type="protein sequence ID" value="ENSCABP00000012168.1"/>
    <property type="gene ID" value="ENSCABG00000009115.1"/>
</dbReference>
<dbReference type="OMA" id="HINICPN"/>
<reference evidence="2" key="1">
    <citation type="submission" date="2025-08" db="UniProtKB">
        <authorList>
            <consortium name="Ensembl"/>
        </authorList>
    </citation>
    <scope>IDENTIFICATION</scope>
</reference>
<keyword evidence="3" id="KW-1185">Reference proteome</keyword>
<protein>
    <recommendedName>
        <fullName evidence="4">Reverse transcriptase domain-containing protein</fullName>
    </recommendedName>
</protein>
<evidence type="ECO:0000256" key="1">
    <source>
        <dbReference type="SAM" id="SignalP"/>
    </source>
</evidence>
<dbReference type="PANTHER" id="PTHR31635:SF196">
    <property type="entry name" value="REVERSE TRANSCRIPTASE DOMAIN-CONTAINING PROTEIN-RELATED"/>
    <property type="match status" value="1"/>
</dbReference>
<keyword evidence="1" id="KW-0732">Signal</keyword>
<evidence type="ECO:0008006" key="4">
    <source>
        <dbReference type="Google" id="ProtNLM"/>
    </source>
</evidence>
<organism evidence="2 3">
    <name type="scientific">Chelonoidis abingdonii</name>
    <name type="common">Abingdon island giant tortoise</name>
    <name type="synonym">Testudo abingdonii</name>
    <dbReference type="NCBI Taxonomy" id="106734"/>
    <lineage>
        <taxon>Eukaryota</taxon>
        <taxon>Metazoa</taxon>
        <taxon>Chordata</taxon>
        <taxon>Craniata</taxon>
        <taxon>Vertebrata</taxon>
        <taxon>Euteleostomi</taxon>
        <taxon>Archelosauria</taxon>
        <taxon>Testudinata</taxon>
        <taxon>Testudines</taxon>
        <taxon>Cryptodira</taxon>
        <taxon>Durocryptodira</taxon>
        <taxon>Testudinoidea</taxon>
        <taxon>Testudinidae</taxon>
        <taxon>Chelonoidis</taxon>
    </lineage>
</organism>
<proteinExistence type="predicted"/>
<sequence length="273" mass="31559">NSPRPFRAVPFLSLLFNVSLEPLELYIHQYAGIDGVTINRKEYKLSLYADNFLVLLKNPHSSVLSLLNIVKAMSQAINKNSWPVTYYSQFKHFPFQICKKITYVHINICPNLPNFVSINMGYIFKEISMDIGSWHLLSLSLLGRREIAKMNICSILTYIISLLPFHTPIMQFLRDIKHPCLSHETLKKSWATGSMRLPELYLYYLVFQMCPFVRWFPSSCSVYVLAWFDTGGKKQTKKTLAMPFFYISQKATHTLKEKSRDFSSFAIPASLGM</sequence>
<evidence type="ECO:0000313" key="2">
    <source>
        <dbReference type="Ensembl" id="ENSCABP00000012168.1"/>
    </source>
</evidence>